<dbReference type="InParanoid" id="E9GRH5"/>
<dbReference type="PANTHER" id="PTHR33244:SF3">
    <property type="entry name" value="PEPTIDASE A2 DOMAIN-CONTAINING PROTEIN"/>
    <property type="match status" value="1"/>
</dbReference>
<keyword evidence="1" id="KW-0175">Coiled coil</keyword>
<dbReference type="HOGENOM" id="CLU_650941_0_0_1"/>
<dbReference type="PANTHER" id="PTHR33244">
    <property type="entry name" value="INTEGRASE CATALYTIC DOMAIN-CONTAINING PROTEIN-RELATED"/>
    <property type="match status" value="1"/>
</dbReference>
<feature type="coiled-coil region" evidence="1">
    <location>
        <begin position="299"/>
        <end position="326"/>
    </location>
</feature>
<dbReference type="PhylomeDB" id="E9GRH5"/>
<evidence type="ECO:0000313" key="4">
    <source>
        <dbReference type="Proteomes" id="UP000000305"/>
    </source>
</evidence>
<protein>
    <submittedName>
        <fullName evidence="3">Uncharacterized protein</fullName>
    </submittedName>
</protein>
<evidence type="ECO:0000256" key="2">
    <source>
        <dbReference type="SAM" id="MobiDB-lite"/>
    </source>
</evidence>
<organism evidence="3 4">
    <name type="scientific">Daphnia pulex</name>
    <name type="common">Water flea</name>
    <dbReference type="NCBI Taxonomy" id="6669"/>
    <lineage>
        <taxon>Eukaryota</taxon>
        <taxon>Metazoa</taxon>
        <taxon>Ecdysozoa</taxon>
        <taxon>Arthropoda</taxon>
        <taxon>Crustacea</taxon>
        <taxon>Branchiopoda</taxon>
        <taxon>Diplostraca</taxon>
        <taxon>Cladocera</taxon>
        <taxon>Anomopoda</taxon>
        <taxon>Daphniidae</taxon>
        <taxon>Daphnia</taxon>
    </lineage>
</organism>
<dbReference type="AlphaFoldDB" id="E9GRH5"/>
<feature type="region of interest" description="Disordered" evidence="2">
    <location>
        <begin position="39"/>
        <end position="100"/>
    </location>
</feature>
<keyword evidence="4" id="KW-1185">Reference proteome</keyword>
<evidence type="ECO:0000256" key="1">
    <source>
        <dbReference type="SAM" id="Coils"/>
    </source>
</evidence>
<sequence>MQHPISKCWSTPAVVVEIGPHRDYLLKTPAGRLFRRNRRMLRKRVPVMPGTKSTSTPTPPAPIPVKPKTTSATKSMPPAPEPSPKQAKPHQRGKPKPPTFALLRRSTRTTKRPDLNILTQGTLLDAYGNSIKVISSFDLNLLMLSVLQKKCKTCRDLLKVARVSEERFAHRLSGCVQPIDCKWLANMLPEIQAGVRASKISPSEDAKEKLPKLRTVVIDPHNESYSMEIRLEPTGSLSMEELKQAFQLLDMAVDISVADCSHNTEDLVGRTRRNVGQIEQLSEVFGLLFSSGCISYTFRKRIVIELADLEKEIDGLSVKLAEWNQRWKEIEEMSLLALFSRGVVVLNVSRELLVGSALAAYISLTRQSLEPNRILFVTTNTDKLEVERFMKLWSVANVDDDDDDDVTMLMTQSDLHALLKSI</sequence>
<dbReference type="KEGG" id="dpx:DAPPUDRAFT_105685"/>
<proteinExistence type="predicted"/>
<dbReference type="Proteomes" id="UP000000305">
    <property type="component" value="Unassembled WGS sequence"/>
</dbReference>
<accession>E9GRH5</accession>
<gene>
    <name evidence="3" type="ORF">DAPPUDRAFT_105685</name>
</gene>
<evidence type="ECO:0000313" key="3">
    <source>
        <dbReference type="EMBL" id="EFX77913.1"/>
    </source>
</evidence>
<name>E9GRH5_DAPPU</name>
<reference evidence="3 4" key="1">
    <citation type="journal article" date="2011" name="Science">
        <title>The ecoresponsive genome of Daphnia pulex.</title>
        <authorList>
            <person name="Colbourne J.K."/>
            <person name="Pfrender M.E."/>
            <person name="Gilbert D."/>
            <person name="Thomas W.K."/>
            <person name="Tucker A."/>
            <person name="Oakley T.H."/>
            <person name="Tokishita S."/>
            <person name="Aerts A."/>
            <person name="Arnold G.J."/>
            <person name="Basu M.K."/>
            <person name="Bauer D.J."/>
            <person name="Caceres C.E."/>
            <person name="Carmel L."/>
            <person name="Casola C."/>
            <person name="Choi J.H."/>
            <person name="Detter J.C."/>
            <person name="Dong Q."/>
            <person name="Dusheyko S."/>
            <person name="Eads B.D."/>
            <person name="Frohlich T."/>
            <person name="Geiler-Samerotte K.A."/>
            <person name="Gerlach D."/>
            <person name="Hatcher P."/>
            <person name="Jogdeo S."/>
            <person name="Krijgsveld J."/>
            <person name="Kriventseva E.V."/>
            <person name="Kultz D."/>
            <person name="Laforsch C."/>
            <person name="Lindquist E."/>
            <person name="Lopez J."/>
            <person name="Manak J.R."/>
            <person name="Muller J."/>
            <person name="Pangilinan J."/>
            <person name="Patwardhan R.P."/>
            <person name="Pitluck S."/>
            <person name="Pritham E.J."/>
            <person name="Rechtsteiner A."/>
            <person name="Rho M."/>
            <person name="Rogozin I.B."/>
            <person name="Sakarya O."/>
            <person name="Salamov A."/>
            <person name="Schaack S."/>
            <person name="Shapiro H."/>
            <person name="Shiga Y."/>
            <person name="Skalitzky C."/>
            <person name="Smith Z."/>
            <person name="Souvorov A."/>
            <person name="Sung W."/>
            <person name="Tang Z."/>
            <person name="Tsuchiya D."/>
            <person name="Tu H."/>
            <person name="Vos H."/>
            <person name="Wang M."/>
            <person name="Wolf Y.I."/>
            <person name="Yamagata H."/>
            <person name="Yamada T."/>
            <person name="Ye Y."/>
            <person name="Shaw J.R."/>
            <person name="Andrews J."/>
            <person name="Crease T.J."/>
            <person name="Tang H."/>
            <person name="Lucas S.M."/>
            <person name="Robertson H.M."/>
            <person name="Bork P."/>
            <person name="Koonin E.V."/>
            <person name="Zdobnov E.M."/>
            <person name="Grigoriev I.V."/>
            <person name="Lynch M."/>
            <person name="Boore J.L."/>
        </authorList>
    </citation>
    <scope>NUCLEOTIDE SEQUENCE [LARGE SCALE GENOMIC DNA]</scope>
</reference>
<dbReference type="EMBL" id="GL732560">
    <property type="protein sequence ID" value="EFX77913.1"/>
    <property type="molecule type" value="Genomic_DNA"/>
</dbReference>